<dbReference type="EMBL" id="SJSM01000013">
    <property type="protein sequence ID" value="TCC92734.1"/>
    <property type="molecule type" value="Genomic_DNA"/>
</dbReference>
<keyword evidence="3" id="KW-0597">Phosphoprotein</keyword>
<dbReference type="InterPro" id="IPR013655">
    <property type="entry name" value="PAS_fold_3"/>
</dbReference>
<dbReference type="OrthoDB" id="5401121at2"/>
<dbReference type="InterPro" id="IPR035965">
    <property type="entry name" value="PAS-like_dom_sf"/>
</dbReference>
<organism evidence="10 11">
    <name type="scientific">Pedobacter hiemivivus</name>
    <dbReference type="NCBI Taxonomy" id="2530454"/>
    <lineage>
        <taxon>Bacteria</taxon>
        <taxon>Pseudomonadati</taxon>
        <taxon>Bacteroidota</taxon>
        <taxon>Sphingobacteriia</taxon>
        <taxon>Sphingobacteriales</taxon>
        <taxon>Sphingobacteriaceae</taxon>
        <taxon>Pedobacter</taxon>
    </lineage>
</organism>
<dbReference type="GO" id="GO:0046983">
    <property type="term" value="F:protein dimerization activity"/>
    <property type="evidence" value="ECO:0007669"/>
    <property type="project" value="InterPro"/>
</dbReference>
<dbReference type="CDD" id="cd16917">
    <property type="entry name" value="HATPase_UhpB-NarQ-NarX-like"/>
    <property type="match status" value="1"/>
</dbReference>
<dbReference type="GO" id="GO:0016020">
    <property type="term" value="C:membrane"/>
    <property type="evidence" value="ECO:0007669"/>
    <property type="project" value="InterPro"/>
</dbReference>
<dbReference type="Pfam" id="PF08447">
    <property type="entry name" value="PAS_3"/>
    <property type="match status" value="1"/>
</dbReference>
<keyword evidence="11" id="KW-1185">Reference proteome</keyword>
<evidence type="ECO:0000313" key="11">
    <source>
        <dbReference type="Proteomes" id="UP000291117"/>
    </source>
</evidence>
<keyword evidence="4" id="KW-0808">Transferase</keyword>
<dbReference type="CDD" id="cd00130">
    <property type="entry name" value="PAS"/>
    <property type="match status" value="2"/>
</dbReference>
<dbReference type="InterPro" id="IPR000014">
    <property type="entry name" value="PAS"/>
</dbReference>
<dbReference type="AlphaFoldDB" id="A0A4R0N324"/>
<evidence type="ECO:0000256" key="4">
    <source>
        <dbReference type="ARBA" id="ARBA00022679"/>
    </source>
</evidence>
<dbReference type="Proteomes" id="UP000291117">
    <property type="component" value="Unassembled WGS sequence"/>
</dbReference>
<dbReference type="InterPro" id="IPR000700">
    <property type="entry name" value="PAS-assoc_C"/>
</dbReference>
<reference evidence="10 11" key="1">
    <citation type="submission" date="2019-02" db="EMBL/GenBank/DDBJ databases">
        <title>Pedobacter sp. RP-3-8 sp. nov., isolated from Arctic soil.</title>
        <authorList>
            <person name="Dahal R.H."/>
        </authorList>
    </citation>
    <scope>NUCLEOTIDE SEQUENCE [LARGE SCALE GENOMIC DNA]</scope>
    <source>
        <strain evidence="10 11">RP-3-8</strain>
    </source>
</reference>
<evidence type="ECO:0000256" key="1">
    <source>
        <dbReference type="ARBA" id="ARBA00000085"/>
    </source>
</evidence>
<keyword evidence="7" id="KW-0067">ATP-binding</keyword>
<gene>
    <name evidence="10" type="ORF">EZ444_18545</name>
</gene>
<dbReference type="Pfam" id="PF02518">
    <property type="entry name" value="HATPase_c"/>
    <property type="match status" value="1"/>
</dbReference>
<dbReference type="InterPro" id="IPR011712">
    <property type="entry name" value="Sig_transdc_His_kin_sub3_dim/P"/>
</dbReference>
<dbReference type="Pfam" id="PF07730">
    <property type="entry name" value="HisKA_3"/>
    <property type="match status" value="1"/>
</dbReference>
<dbReference type="GO" id="GO:0005524">
    <property type="term" value="F:ATP binding"/>
    <property type="evidence" value="ECO:0007669"/>
    <property type="project" value="UniProtKB-KW"/>
</dbReference>
<evidence type="ECO:0000259" key="9">
    <source>
        <dbReference type="PROSITE" id="PS50113"/>
    </source>
</evidence>
<dbReference type="InterPro" id="IPR003594">
    <property type="entry name" value="HATPase_dom"/>
</dbReference>
<name>A0A4R0N324_9SPHI</name>
<keyword evidence="5" id="KW-0547">Nucleotide-binding</keyword>
<comment type="catalytic activity">
    <reaction evidence="1">
        <text>ATP + protein L-histidine = ADP + protein N-phospho-L-histidine.</text>
        <dbReference type="EC" id="2.7.13.3"/>
    </reaction>
</comment>
<evidence type="ECO:0000256" key="6">
    <source>
        <dbReference type="ARBA" id="ARBA00022777"/>
    </source>
</evidence>
<dbReference type="SMART" id="SM00387">
    <property type="entry name" value="HATPase_c"/>
    <property type="match status" value="1"/>
</dbReference>
<evidence type="ECO:0000256" key="5">
    <source>
        <dbReference type="ARBA" id="ARBA00022741"/>
    </source>
</evidence>
<evidence type="ECO:0000256" key="2">
    <source>
        <dbReference type="ARBA" id="ARBA00012438"/>
    </source>
</evidence>
<keyword evidence="6" id="KW-0418">Kinase</keyword>
<dbReference type="PANTHER" id="PTHR24421:SF10">
    <property type="entry name" value="NITRATE_NITRITE SENSOR PROTEIN NARQ"/>
    <property type="match status" value="1"/>
</dbReference>
<dbReference type="SUPFAM" id="SSF55785">
    <property type="entry name" value="PYP-like sensor domain (PAS domain)"/>
    <property type="match status" value="2"/>
</dbReference>
<dbReference type="SUPFAM" id="SSF55874">
    <property type="entry name" value="ATPase domain of HSP90 chaperone/DNA topoisomerase II/histidine kinase"/>
    <property type="match status" value="1"/>
</dbReference>
<dbReference type="PROSITE" id="PS50113">
    <property type="entry name" value="PAC"/>
    <property type="match status" value="1"/>
</dbReference>
<accession>A0A4R0N324</accession>
<evidence type="ECO:0000256" key="7">
    <source>
        <dbReference type="ARBA" id="ARBA00022840"/>
    </source>
</evidence>
<proteinExistence type="predicted"/>
<sequence length="556" mass="62583">MGPQLLLLKSKKMKPKKVGNKEKIISLLRARLDNSGDASTLSGEYVNDDQLALLLGELEVFQLELEMQNDELSASYQLLETERAKFAGFFNRAPVGYFILDHLGLVEEANQTGADLLRISKRDILEKRFQSFIAPEMWELFYGFLHKMQINIGKQNCEIKLLIAGDLKIYTRMEGVAIVNPFTERLQYYITVIDISESRADQQKLIGTAKRLELTLKASGTGTWTMTVATNQVFLDEFSLYLFEINPWEFDGSTRSFISFIHPDDQHLVRQSLSDATHYGGDVEMEFRIVTKSGKTKIVSAKGQQINSAGADSYFAGIVMDITEKTRLIQEAQQRDSEQQRLILAATFKAQENERNKISNALHDSVCQILYGIRLNVQNIQHSQNLNAEFQNINQLLALAITETRELSYKLSPSVLRDYGFKEGIREMIQRLSTSGFKIKSSLDASADLLHPDLQLYVFRMIQELVNNCIKHANATIVKIIVCAEGEWVNVKVSDNGKGFQVGIDESLAKGSGVRSIKNRVFLLNGTMDIDTSKSGTQVIIKFKKDSPALGLSSYS</sequence>
<dbReference type="PANTHER" id="PTHR24421">
    <property type="entry name" value="NITRATE/NITRITE SENSOR PROTEIN NARX-RELATED"/>
    <property type="match status" value="1"/>
</dbReference>
<protein>
    <recommendedName>
        <fullName evidence="2">histidine kinase</fullName>
        <ecNumber evidence="2">2.7.13.3</ecNumber>
    </recommendedName>
</protein>
<evidence type="ECO:0000256" key="8">
    <source>
        <dbReference type="ARBA" id="ARBA00023012"/>
    </source>
</evidence>
<comment type="caution">
    <text evidence="10">The sequence shown here is derived from an EMBL/GenBank/DDBJ whole genome shotgun (WGS) entry which is preliminary data.</text>
</comment>
<dbReference type="EC" id="2.7.13.3" evidence="2"/>
<keyword evidence="8" id="KW-0902">Two-component regulatory system</keyword>
<dbReference type="NCBIfam" id="TIGR00229">
    <property type="entry name" value="sensory_box"/>
    <property type="match status" value="1"/>
</dbReference>
<dbReference type="SMART" id="SM00091">
    <property type="entry name" value="PAS"/>
    <property type="match status" value="2"/>
</dbReference>
<dbReference type="Gene3D" id="3.30.450.20">
    <property type="entry name" value="PAS domain"/>
    <property type="match status" value="2"/>
</dbReference>
<evidence type="ECO:0000313" key="10">
    <source>
        <dbReference type="EMBL" id="TCC92734.1"/>
    </source>
</evidence>
<dbReference type="GO" id="GO:0000155">
    <property type="term" value="F:phosphorelay sensor kinase activity"/>
    <property type="evidence" value="ECO:0007669"/>
    <property type="project" value="InterPro"/>
</dbReference>
<dbReference type="Gene3D" id="1.20.5.1930">
    <property type="match status" value="1"/>
</dbReference>
<dbReference type="InterPro" id="IPR036890">
    <property type="entry name" value="HATPase_C_sf"/>
</dbReference>
<dbReference type="Gene3D" id="2.10.70.100">
    <property type="match status" value="1"/>
</dbReference>
<dbReference type="Gene3D" id="3.30.565.10">
    <property type="entry name" value="Histidine kinase-like ATPase, C-terminal domain"/>
    <property type="match status" value="1"/>
</dbReference>
<feature type="domain" description="PAC" evidence="9">
    <location>
        <begin position="283"/>
        <end position="334"/>
    </location>
</feature>
<evidence type="ECO:0000256" key="3">
    <source>
        <dbReference type="ARBA" id="ARBA00022553"/>
    </source>
</evidence>
<dbReference type="InterPro" id="IPR050482">
    <property type="entry name" value="Sensor_HK_TwoCompSys"/>
</dbReference>